<feature type="domain" description="Chitin-binding type-3" evidence="3">
    <location>
        <begin position="1570"/>
        <end position="1620"/>
    </location>
</feature>
<dbReference type="SUPFAM" id="SSF49299">
    <property type="entry name" value="PKD domain"/>
    <property type="match status" value="1"/>
</dbReference>
<feature type="compositionally biased region" description="Low complexity" evidence="1">
    <location>
        <begin position="193"/>
        <end position="207"/>
    </location>
</feature>
<organism evidence="4 5">
    <name type="scientific">Pseudomonas nabeulensis</name>
    <dbReference type="NCBI Taxonomy" id="2293833"/>
    <lineage>
        <taxon>Bacteria</taxon>
        <taxon>Pseudomonadati</taxon>
        <taxon>Pseudomonadota</taxon>
        <taxon>Gammaproteobacteria</taxon>
        <taxon>Pseudomonadales</taxon>
        <taxon>Pseudomonadaceae</taxon>
        <taxon>Pseudomonas</taxon>
    </lineage>
</organism>
<dbReference type="SUPFAM" id="SSF55486">
    <property type="entry name" value="Metalloproteases ('zincins'), catalytic domain"/>
    <property type="match status" value="1"/>
</dbReference>
<evidence type="ECO:0008006" key="6">
    <source>
        <dbReference type="Google" id="ProtNLM"/>
    </source>
</evidence>
<keyword evidence="5" id="KW-1185">Reference proteome</keyword>
<evidence type="ECO:0000313" key="5">
    <source>
        <dbReference type="Proteomes" id="UP000297734"/>
    </source>
</evidence>
<evidence type="ECO:0000256" key="1">
    <source>
        <dbReference type="SAM" id="MobiDB-lite"/>
    </source>
</evidence>
<dbReference type="SMART" id="SM00495">
    <property type="entry name" value="ChtBD3"/>
    <property type="match status" value="2"/>
</dbReference>
<dbReference type="CDD" id="cd00146">
    <property type="entry name" value="PKD"/>
    <property type="match status" value="1"/>
</dbReference>
<protein>
    <recommendedName>
        <fullName evidence="6">Carbohydrate-binding protein</fullName>
    </recommendedName>
</protein>
<comment type="caution">
    <text evidence="4">The sequence shown here is derived from an EMBL/GenBank/DDBJ whole genome shotgun (WGS) entry which is preliminary data.</text>
</comment>
<dbReference type="Gene3D" id="2.60.40.10">
    <property type="entry name" value="Immunoglobulins"/>
    <property type="match status" value="5"/>
</dbReference>
<name>A0A4Z0AL41_9PSED</name>
<evidence type="ECO:0000259" key="3">
    <source>
        <dbReference type="SMART" id="SM00495"/>
    </source>
</evidence>
<dbReference type="SMART" id="SM00089">
    <property type="entry name" value="PKD"/>
    <property type="match status" value="4"/>
</dbReference>
<dbReference type="GO" id="GO:0004553">
    <property type="term" value="F:hydrolase activity, hydrolyzing O-glycosyl compounds"/>
    <property type="evidence" value="ECO:0007669"/>
    <property type="project" value="InterPro"/>
</dbReference>
<dbReference type="InterPro" id="IPR013783">
    <property type="entry name" value="Ig-like_fold"/>
</dbReference>
<dbReference type="EMBL" id="QUZT01000074">
    <property type="protein sequence ID" value="TFY87101.1"/>
    <property type="molecule type" value="Genomic_DNA"/>
</dbReference>
<dbReference type="GO" id="GO:0030246">
    <property type="term" value="F:carbohydrate binding"/>
    <property type="evidence" value="ECO:0007669"/>
    <property type="project" value="InterPro"/>
</dbReference>
<dbReference type="Pfam" id="PF22352">
    <property type="entry name" value="K319L-like_PKD"/>
    <property type="match status" value="1"/>
</dbReference>
<feature type="domain" description="PKD/Chitinase" evidence="2">
    <location>
        <begin position="1299"/>
        <end position="1381"/>
    </location>
</feature>
<gene>
    <name evidence="4" type="ORF">DYL61_26845</name>
</gene>
<dbReference type="InterPro" id="IPR035986">
    <property type="entry name" value="PKD_dom_sf"/>
</dbReference>
<feature type="domain" description="PKD/Chitinase" evidence="2">
    <location>
        <begin position="1481"/>
        <end position="1563"/>
    </location>
</feature>
<dbReference type="InterPro" id="IPR003610">
    <property type="entry name" value="CBM5/12"/>
</dbReference>
<evidence type="ECO:0000313" key="4">
    <source>
        <dbReference type="EMBL" id="TFY87101.1"/>
    </source>
</evidence>
<dbReference type="OrthoDB" id="3976083at2"/>
<sequence length="1625" mass="171900">MRPSLNATFGVLRRSLRVAPLLLFVYSLAAFPANENASSLFSRPQPTAKAALQGTAQPYLSKQLNDTQVRATNVVRANGGLLTDTHNVLELMLEPGLTVRVKKLNFIEREGMRIWTGSVQSAAHQARVGAKTDLSKDAPVDPENLAILIDHKGEITGTVTVDGQEFEIVPIERGQLAISKMNASTTRDTLDDSPPASGVAVPSSSRVSNSSASETIRVLTVYSNDVKKAYADPEALGTARFENFKAIAMASGVTVNYENAGVKHLAYDESTFPGCDQLSCLSSQLSEVRRHSESLQVELKAHVVMGLVANKLTLRGCGLASSIGATNVREAIAYACAGEARTYAHELGHVIGAHHGLNGRFTYALPYCQNSIQPFWQTIMAYCDSGGTVLSVFSNPERTYQGMPTGVVGQSDNARAINNWAPTIRTFFPPPDPAGAPIASGFVAIGEKDVPFSGEQANLDGGASRNPGLDKLKYEWTQVEGVPAATIDNSQAAVAVARFSPVSNPTHYRFRLTVRNATGAVDTTDASVRVYPRSPGVACENVPLWEPSQVYSVPGQQVSYQGNLYSLIVPAAGSHVQRAPAVWNGLVAPMNWRLIKACDSPQTLAQRIAAVDSWALANRDTPVTTGLQQQLGNLLKQQDLSWPTRSAAGLLRPIEFESKSCLVKDTVNPGQLQIREGCSEPGANRWLMDASGRLHSMETPDLCVNSMGNEQPAMLQPCADKSTPWVSFKEIITDYQAVSGKSLATDFNVNPAHNYGTYLANRGGVLISRTKTPTQFARYATFGDVPQDGSLLLAQAGATTLKVVAEAMGSEPLPGTAPPWPPQVFIAGPSTTESQADVVLDASRSSSINPGAGALAFTWSADPALNAQSDGALLRFTAPTVTSPTSYTLKLQVEDGQTQASEAFVVTVRPPGQGELDGELIAPAEMMEKTEATFTADVRSSGGSAFTYEWLSTGFTGTTGNTRSVKLKAPAVAEDTTLPLQVNVSDAQGSVLSLKKDIRVKRDTQLTGGTIVGASDIQSEQVFTQHVEIENPQNRPLTYAWTVTSPQAGAIEVIGPNNQKEITLKAPRLLIKQNGYVWVIVRDGVGYAALPNKTLVINPLVLPPLVGRLVMPSRVNVGEIFEPRVIIDNPQGRELSYRWWVNTASFKLLSSDPKQPVARIEAIKSSNNGGLVIEATVSDGSGKNAVYNTPRVVVGEPAGANPPQGQLNGPLEVVSGSSVSYNAAFTSPIGNPLRYAWVKGPLEGAVSDNASQTWTVPRVTADQVITVGVTVSDTAGNTNNKSVAVLIKAGGEQPPPAPVARINGPATVEAGKSLVLSASESTGDALKYSWLAPGLDPVTSTALSPSFIASSAAGTRRVELTVTDSLNRTATVQHTVVVTPANVPPEPPSGKIISADTVEGGGTILFSTDATSNPAGDELKYQWGVSPPLTGSLVDGPSLSLRASEVNVVTPATVELLVTDSKNAALNLRKTVNVLPSAKPVARVSGPNAVVAGKALALSATGSAGVSLRYAWQASGFIPASSAAVSPTFTAPSAPGPQSIVLTVTDSANRTASTTHSVTITPPAQSGDCAEPWVATKAYSVNNVKVSYDGYNYEVAHWTQNQRPDLNWVVTGSAKPWRRLAPCTP</sequence>
<feature type="region of interest" description="Disordered" evidence="1">
    <location>
        <begin position="183"/>
        <end position="207"/>
    </location>
</feature>
<evidence type="ECO:0000259" key="2">
    <source>
        <dbReference type="SMART" id="SM00089"/>
    </source>
</evidence>
<dbReference type="GO" id="GO:0005975">
    <property type="term" value="P:carbohydrate metabolic process"/>
    <property type="evidence" value="ECO:0007669"/>
    <property type="project" value="InterPro"/>
</dbReference>
<accession>A0A4Z0AL41</accession>
<feature type="domain" description="PKD/Chitinase" evidence="2">
    <location>
        <begin position="441"/>
        <end position="533"/>
    </location>
</feature>
<feature type="domain" description="PKD/Chitinase" evidence="2">
    <location>
        <begin position="1389"/>
        <end position="1477"/>
    </location>
</feature>
<reference evidence="4 5" key="1">
    <citation type="journal article" date="2019" name="Syst. Appl. Microbiol.">
        <title>New species of pathogenic Pseudomonas isolated from citrus in Tunisia: Proposal of Pseudomonas kairouanensis sp. nov. and Pseudomonas nabeulensis sp. nov.</title>
        <authorList>
            <person name="Oueslati M."/>
            <person name="Mulet M."/>
            <person name="Gomila M."/>
            <person name="Berge O."/>
            <person name="Hajlaoui M.R."/>
            <person name="Lalucat J."/>
            <person name="Sadfi-Zouaoui N."/>
            <person name="Garcia-Valdes E."/>
        </authorList>
    </citation>
    <scope>NUCLEOTIDE SEQUENCE [LARGE SCALE GENOMIC DNA]</scope>
    <source>
        <strain evidence="4 5">E10B</strain>
    </source>
</reference>
<dbReference type="CDD" id="cd12215">
    <property type="entry name" value="ChiC_BD"/>
    <property type="match status" value="1"/>
</dbReference>
<dbReference type="Gene3D" id="2.10.10.20">
    <property type="entry name" value="Carbohydrate-binding module superfamily 5/12"/>
    <property type="match status" value="1"/>
</dbReference>
<dbReference type="GO" id="GO:0005576">
    <property type="term" value="C:extracellular region"/>
    <property type="evidence" value="ECO:0007669"/>
    <property type="project" value="InterPro"/>
</dbReference>
<feature type="domain" description="Chitin-binding type-3" evidence="3">
    <location>
        <begin position="542"/>
        <end position="595"/>
    </location>
</feature>
<dbReference type="Proteomes" id="UP000297734">
    <property type="component" value="Unassembled WGS sequence"/>
</dbReference>
<dbReference type="InterPro" id="IPR022409">
    <property type="entry name" value="PKD/Chitinase_dom"/>
</dbReference>
<dbReference type="RefSeq" id="WP_135310841.1">
    <property type="nucleotide sequence ID" value="NZ_QUZT01000074.1"/>
</dbReference>
<proteinExistence type="predicted"/>